<reference evidence="1" key="2">
    <citation type="submission" date="2020-11" db="EMBL/GenBank/DDBJ databases">
        <authorList>
            <person name="McCartney M.A."/>
            <person name="Auch B."/>
            <person name="Kono T."/>
            <person name="Mallez S."/>
            <person name="Becker A."/>
            <person name="Gohl D.M."/>
            <person name="Silverstein K.A.T."/>
            <person name="Koren S."/>
            <person name="Bechman K.B."/>
            <person name="Herman A."/>
            <person name="Abrahante J.E."/>
            <person name="Garbe J."/>
        </authorList>
    </citation>
    <scope>NUCLEOTIDE SEQUENCE</scope>
    <source>
        <strain evidence="1">Duluth1</strain>
        <tissue evidence="1">Whole animal</tissue>
    </source>
</reference>
<evidence type="ECO:0000313" key="2">
    <source>
        <dbReference type="Proteomes" id="UP000828390"/>
    </source>
</evidence>
<comment type="caution">
    <text evidence="1">The sequence shown here is derived from an EMBL/GenBank/DDBJ whole genome shotgun (WGS) entry which is preliminary data.</text>
</comment>
<protein>
    <recommendedName>
        <fullName evidence="3">Reverse transcriptase</fullName>
    </recommendedName>
</protein>
<proteinExistence type="predicted"/>
<dbReference type="Proteomes" id="UP000828390">
    <property type="component" value="Unassembled WGS sequence"/>
</dbReference>
<evidence type="ECO:0000313" key="1">
    <source>
        <dbReference type="EMBL" id="KAH3892160.1"/>
    </source>
</evidence>
<accession>A0A9D4NAY6</accession>
<sequence>MTTSAEQKAEWNQWTLWKQLEGLDSALLGLTINREKSNVFRTDASNNTPITVQCEALEEVDSFTYLGSILDNQGGMGADVRIRHHKENTGLHHYLP</sequence>
<name>A0A9D4NAY6_DREPO</name>
<evidence type="ECO:0008006" key="3">
    <source>
        <dbReference type="Google" id="ProtNLM"/>
    </source>
</evidence>
<dbReference type="EMBL" id="JAIWYP010000001">
    <property type="protein sequence ID" value="KAH3892160.1"/>
    <property type="molecule type" value="Genomic_DNA"/>
</dbReference>
<gene>
    <name evidence="1" type="ORF">DPMN_016272</name>
</gene>
<reference evidence="1" key="1">
    <citation type="journal article" date="2019" name="bioRxiv">
        <title>The Genome of the Zebra Mussel, Dreissena polymorpha: A Resource for Invasive Species Research.</title>
        <authorList>
            <person name="McCartney M.A."/>
            <person name="Auch B."/>
            <person name="Kono T."/>
            <person name="Mallez S."/>
            <person name="Zhang Y."/>
            <person name="Obille A."/>
            <person name="Becker A."/>
            <person name="Abrahante J.E."/>
            <person name="Garbe J."/>
            <person name="Badalamenti J.P."/>
            <person name="Herman A."/>
            <person name="Mangelson H."/>
            <person name="Liachko I."/>
            <person name="Sullivan S."/>
            <person name="Sone E.D."/>
            <person name="Koren S."/>
            <person name="Silverstein K.A.T."/>
            <person name="Beckman K.B."/>
            <person name="Gohl D.M."/>
        </authorList>
    </citation>
    <scope>NUCLEOTIDE SEQUENCE</scope>
    <source>
        <strain evidence="1">Duluth1</strain>
        <tissue evidence="1">Whole animal</tissue>
    </source>
</reference>
<keyword evidence="2" id="KW-1185">Reference proteome</keyword>
<organism evidence="1 2">
    <name type="scientific">Dreissena polymorpha</name>
    <name type="common">Zebra mussel</name>
    <name type="synonym">Mytilus polymorpha</name>
    <dbReference type="NCBI Taxonomy" id="45954"/>
    <lineage>
        <taxon>Eukaryota</taxon>
        <taxon>Metazoa</taxon>
        <taxon>Spiralia</taxon>
        <taxon>Lophotrochozoa</taxon>
        <taxon>Mollusca</taxon>
        <taxon>Bivalvia</taxon>
        <taxon>Autobranchia</taxon>
        <taxon>Heteroconchia</taxon>
        <taxon>Euheterodonta</taxon>
        <taxon>Imparidentia</taxon>
        <taxon>Neoheterodontei</taxon>
        <taxon>Myida</taxon>
        <taxon>Dreissenoidea</taxon>
        <taxon>Dreissenidae</taxon>
        <taxon>Dreissena</taxon>
    </lineage>
</organism>
<dbReference type="AlphaFoldDB" id="A0A9D4NAY6"/>